<evidence type="ECO:0000313" key="2">
    <source>
        <dbReference type="EMBL" id="EZP72196.1"/>
    </source>
</evidence>
<protein>
    <submittedName>
        <fullName evidence="2">Restriction endonuclease</fullName>
    </submittedName>
</protein>
<keyword evidence="2" id="KW-0378">Hydrolase</keyword>
<dbReference type="PANTHER" id="PTHR30015:SF7">
    <property type="entry name" value="TYPE IV METHYL-DIRECTED RESTRICTION ENZYME ECOKMRR"/>
    <property type="match status" value="1"/>
</dbReference>
<keyword evidence="2" id="KW-0540">Nuclease</keyword>
<keyword evidence="2" id="KW-0255">Endonuclease</keyword>
<dbReference type="Pfam" id="PF04471">
    <property type="entry name" value="Mrr_cat"/>
    <property type="match status" value="1"/>
</dbReference>
<dbReference type="GO" id="GO:0009307">
    <property type="term" value="P:DNA restriction-modification system"/>
    <property type="evidence" value="ECO:0007669"/>
    <property type="project" value="InterPro"/>
</dbReference>
<feature type="domain" description="Restriction endonuclease type IV Mrr" evidence="1">
    <location>
        <begin position="155"/>
        <end position="272"/>
    </location>
</feature>
<dbReference type="SUPFAM" id="SSF52980">
    <property type="entry name" value="Restriction endonuclease-like"/>
    <property type="match status" value="1"/>
</dbReference>
<dbReference type="GO" id="GO:0015666">
    <property type="term" value="F:restriction endodeoxyribonuclease activity"/>
    <property type="evidence" value="ECO:0007669"/>
    <property type="project" value="TreeGrafter"/>
</dbReference>
<evidence type="ECO:0000259" key="1">
    <source>
        <dbReference type="Pfam" id="PF04471"/>
    </source>
</evidence>
<accession>A0A031JGB9</accession>
<gene>
    <name evidence="2" type="ORF">BV97_05159</name>
</gene>
<dbReference type="InterPro" id="IPR052906">
    <property type="entry name" value="Type_IV_Methyl-Rstrct_Enzyme"/>
</dbReference>
<dbReference type="InterPro" id="IPR011335">
    <property type="entry name" value="Restrct_endonuc-II-like"/>
</dbReference>
<proteinExistence type="predicted"/>
<dbReference type="eggNOG" id="COG1715">
    <property type="taxonomic scope" value="Bacteria"/>
</dbReference>
<dbReference type="InterPro" id="IPR011856">
    <property type="entry name" value="tRNA_endonuc-like_dom_sf"/>
</dbReference>
<organism evidence="2 3">
    <name type="scientific">Novosphingobium resinovorum</name>
    <dbReference type="NCBI Taxonomy" id="158500"/>
    <lineage>
        <taxon>Bacteria</taxon>
        <taxon>Pseudomonadati</taxon>
        <taxon>Pseudomonadota</taxon>
        <taxon>Alphaproteobacteria</taxon>
        <taxon>Sphingomonadales</taxon>
        <taxon>Sphingomonadaceae</taxon>
        <taxon>Novosphingobium</taxon>
    </lineage>
</organism>
<evidence type="ECO:0000313" key="3">
    <source>
        <dbReference type="Proteomes" id="UP000024329"/>
    </source>
</evidence>
<dbReference type="Proteomes" id="UP000024329">
    <property type="component" value="Unassembled WGS sequence"/>
</dbReference>
<dbReference type="InterPro" id="IPR007560">
    <property type="entry name" value="Restrct_endonuc_IV_Mrr"/>
</dbReference>
<comment type="caution">
    <text evidence="2">The sequence shown here is derived from an EMBL/GenBank/DDBJ whole genome shotgun (WGS) entry which is preliminary data.</text>
</comment>
<dbReference type="Gene3D" id="3.40.1350.10">
    <property type="match status" value="1"/>
</dbReference>
<dbReference type="EMBL" id="JFYZ01000053">
    <property type="protein sequence ID" value="EZP72196.1"/>
    <property type="molecule type" value="Genomic_DNA"/>
</dbReference>
<dbReference type="PANTHER" id="PTHR30015">
    <property type="entry name" value="MRR RESTRICTION SYSTEM PROTEIN"/>
    <property type="match status" value="1"/>
</dbReference>
<dbReference type="GO" id="GO:0003677">
    <property type="term" value="F:DNA binding"/>
    <property type="evidence" value="ECO:0007669"/>
    <property type="project" value="InterPro"/>
</dbReference>
<dbReference type="AlphaFoldDB" id="A0A031JGB9"/>
<reference evidence="2 3" key="1">
    <citation type="submission" date="2014-03" db="EMBL/GenBank/DDBJ databases">
        <title>Whole genome sequence of Novosphingobium resinovorum KF1.</title>
        <authorList>
            <person name="Gan H.M."/>
            <person name="Gan H.Y."/>
            <person name="Chew T.H."/>
            <person name="Savka M.A."/>
        </authorList>
    </citation>
    <scope>NUCLEOTIDE SEQUENCE [LARGE SCALE GENOMIC DNA]</scope>
    <source>
        <strain evidence="2 3">KF1</strain>
    </source>
</reference>
<name>A0A031JGB9_9SPHN</name>
<dbReference type="RefSeq" id="WP_036529982.1">
    <property type="nucleotide sequence ID" value="NZ_JFYZ01000053.1"/>
</dbReference>
<sequence length="404" mass="45273">MKPGDADETGVPRPPSDGELDAVVANLQRSVQEWATRHELWLDCGFQSYAERVDGEPGITPVVTILHFDGDLGRALDGEFDGLDLEFHELLERQGFWYERNDAVSAHIYPRDESPLLQPFLDQANWQWVCSLVQQDVADVHEELYSHFAKRPADLERLTWREYEILLFRIFQSQGFSCELGPGTNDGGVDIRILQRDPLGDILTLVQAKHYAPKNKIDLSAVAALHGVADVEAAHRSIFVTTSDYLPSARRFASRTKIPMTLATSEHVRDWCRNASDGIIRDKSKLIAPEAVSRLIQDLVAHDPRIVHANTGYSMIMNQFAMVLKETKHAALLMAIPARTISDDGYGQRGLEVPDIGPACLDRLTADTVFRAKRSVRNGEVSYWTGSNLFSPWNGAPAYFDLCD</sequence>
<dbReference type="PATRIC" id="fig|158500.4.peg.5240"/>